<dbReference type="InterPro" id="IPR005112">
    <property type="entry name" value="dDENN_dom"/>
</dbReference>
<accession>A0AAN5DEZ7</accession>
<comment type="similarity">
    <text evidence="3">Belongs to the MADD family.</text>
</comment>
<dbReference type="PANTHER" id="PTHR13008">
    <property type="entry name" value="MAP-KINASE ACTIVATING DEATH DOMAIN PROTEIN MADD /DENN/AEX-3 C.ELEGANS"/>
    <property type="match status" value="1"/>
</dbReference>
<dbReference type="Pfam" id="PF25328">
    <property type="entry name" value="PH_MADD"/>
    <property type="match status" value="1"/>
</dbReference>
<keyword evidence="6" id="KW-0963">Cytoplasm</keyword>
<reference evidence="13" key="1">
    <citation type="submission" date="2022-10" db="EMBL/GenBank/DDBJ databases">
        <title>Genome assembly of Pristionchus species.</title>
        <authorList>
            <person name="Yoshida K."/>
            <person name="Sommer R.J."/>
        </authorList>
    </citation>
    <scope>NUCLEOTIDE SEQUENCE [LARGE SCALE GENOMIC DNA]</scope>
    <source>
        <strain evidence="13">RS5460</strain>
    </source>
</reference>
<dbReference type="SMART" id="SM00801">
    <property type="entry name" value="dDENN"/>
    <property type="match status" value="1"/>
</dbReference>
<evidence type="ECO:0000256" key="1">
    <source>
        <dbReference type="ARBA" id="ARBA00004236"/>
    </source>
</evidence>
<evidence type="ECO:0000256" key="7">
    <source>
        <dbReference type="ARBA" id="ARBA00022658"/>
    </source>
</evidence>
<feature type="compositionally biased region" description="Pro residues" evidence="10">
    <location>
        <begin position="1164"/>
        <end position="1174"/>
    </location>
</feature>
<keyword evidence="5" id="KW-1003">Cell membrane</keyword>
<dbReference type="GO" id="GO:0006915">
    <property type="term" value="P:apoptotic process"/>
    <property type="evidence" value="ECO:0007669"/>
    <property type="project" value="UniProtKB-KW"/>
</dbReference>
<feature type="compositionally biased region" description="Polar residues" evidence="10">
    <location>
        <begin position="978"/>
        <end position="998"/>
    </location>
</feature>
<keyword evidence="7" id="KW-0344">Guanine-nucleotide releasing factor</keyword>
<dbReference type="InterPro" id="IPR056574">
    <property type="entry name" value="Death_MADD"/>
</dbReference>
<dbReference type="Pfam" id="PF02141">
    <property type="entry name" value="DENN"/>
    <property type="match status" value="1"/>
</dbReference>
<keyword evidence="13" id="KW-1185">Reference proteome</keyword>
<dbReference type="Gene3D" id="3.30.450.200">
    <property type="match status" value="1"/>
</dbReference>
<name>A0AAN5DEZ7_9BILA</name>
<dbReference type="Gene3D" id="3.40.50.11500">
    <property type="match status" value="1"/>
</dbReference>
<feature type="compositionally biased region" description="Pro residues" evidence="10">
    <location>
        <begin position="1135"/>
        <end position="1149"/>
    </location>
</feature>
<feature type="non-terminal residue" evidence="12">
    <location>
        <position position="1"/>
    </location>
</feature>
<protein>
    <recommendedName>
        <fullName evidence="4">MAP kinase-activating death domain protein</fullName>
    </recommendedName>
</protein>
<feature type="compositionally biased region" description="Polar residues" evidence="10">
    <location>
        <begin position="1030"/>
        <end position="1043"/>
    </location>
</feature>
<evidence type="ECO:0000256" key="2">
    <source>
        <dbReference type="ARBA" id="ARBA00004496"/>
    </source>
</evidence>
<organism evidence="12 13">
    <name type="scientific">Pristionchus mayeri</name>
    <dbReference type="NCBI Taxonomy" id="1317129"/>
    <lineage>
        <taxon>Eukaryota</taxon>
        <taxon>Metazoa</taxon>
        <taxon>Ecdysozoa</taxon>
        <taxon>Nematoda</taxon>
        <taxon>Chromadorea</taxon>
        <taxon>Rhabditida</taxon>
        <taxon>Rhabditina</taxon>
        <taxon>Diplogasteromorpha</taxon>
        <taxon>Diplogasteroidea</taxon>
        <taxon>Neodiplogasteridae</taxon>
        <taxon>Pristionchus</taxon>
    </lineage>
</organism>
<feature type="compositionally biased region" description="Pro residues" evidence="10">
    <location>
        <begin position="1052"/>
        <end position="1063"/>
    </location>
</feature>
<evidence type="ECO:0000256" key="5">
    <source>
        <dbReference type="ARBA" id="ARBA00022475"/>
    </source>
</evidence>
<dbReference type="InterPro" id="IPR057469">
    <property type="entry name" value="PH_MADD"/>
</dbReference>
<dbReference type="GO" id="GO:0005829">
    <property type="term" value="C:cytosol"/>
    <property type="evidence" value="ECO:0007669"/>
    <property type="project" value="TreeGrafter"/>
</dbReference>
<feature type="compositionally biased region" description="Low complexity" evidence="10">
    <location>
        <begin position="1175"/>
        <end position="1192"/>
    </location>
</feature>
<comment type="caution">
    <text evidence="12">The sequence shown here is derived from an EMBL/GenBank/DDBJ whole genome shotgun (WGS) entry which is preliminary data.</text>
</comment>
<gene>
    <name evidence="12" type="ORF">PMAYCL1PPCAC_32149</name>
</gene>
<dbReference type="InterPro" id="IPR001194">
    <property type="entry name" value="cDENN_dom"/>
</dbReference>
<evidence type="ECO:0000256" key="6">
    <source>
        <dbReference type="ARBA" id="ARBA00022490"/>
    </source>
</evidence>
<dbReference type="EMBL" id="BTRK01000006">
    <property type="protein sequence ID" value="GMR61954.1"/>
    <property type="molecule type" value="Genomic_DNA"/>
</dbReference>
<evidence type="ECO:0000313" key="13">
    <source>
        <dbReference type="Proteomes" id="UP001328107"/>
    </source>
</evidence>
<keyword evidence="9" id="KW-0472">Membrane</keyword>
<dbReference type="SMART" id="SM00800">
    <property type="entry name" value="uDENN"/>
    <property type="match status" value="1"/>
</dbReference>
<evidence type="ECO:0000313" key="12">
    <source>
        <dbReference type="EMBL" id="GMR61954.1"/>
    </source>
</evidence>
<dbReference type="InterPro" id="IPR039980">
    <property type="entry name" value="MADD"/>
</dbReference>
<feature type="domain" description="UDENN" evidence="11">
    <location>
        <begin position="17"/>
        <end position="492"/>
    </location>
</feature>
<evidence type="ECO:0000256" key="8">
    <source>
        <dbReference type="ARBA" id="ARBA00022703"/>
    </source>
</evidence>
<dbReference type="Pfam" id="PF23629">
    <property type="entry name" value="Death_MADD"/>
    <property type="match status" value="1"/>
</dbReference>
<sequence length="1641" mass="179683">SSIMDDKSKELCPRLIDYLVVVGRRNRTRGHSHRDSVTDHTSTSHPDILRRYPTDDHKDFYLPTDVTLFCQPEGCTTISHARRISREAQFFVFMLTEKDSNKVRYGICLNFYHSFDRKAPPGEQKLVPGHRAKRDHVKSLTSLVLISHHPFITIFHDLLVLLKKLIDACNSRVAQTHSKRDLVWSVLTGHWRESIPPDVMREIKEIETWILMLLSSPVPVPGKTKVQLEVMPPEICGMFEFALPDHTRFSLVDFPMHLPLELLGPDAALKVLTAVMLEYKVVLQSRNYNAVSMCVLAFVALLYPLEYMFPVIPLLPAYMPSAEQLLLAPTPFIIGLPATFFETRKMREIPNDIVLVDLDANVIHIPDDLSVPDMPEPDTSVLKKNLRDALTRMSHYGTERRGSVEVGIAPDADEIDVAVRVAMVKFYNSPNVFGNFSEHTRTLRLYPRPVVSLQNESFLRSRPAASQFTSDLCRTQAVEWFAECSLCPRNETFVRVQSGVESAAAVGDKIKWFGEQLMPVHFQVYPDNSSLSGTLISQQYTMDDESSSDDEERNSFEDFVFDSDDTGSVTSEKTHSRADRPISSVNDVYKEPLRLELPQSESALSIGSSISSGSPSSSMSTSAIDSEADFARLAENLALKSDAKGAFSFDPPTIISGTRRSSVSSDVDTTPVRPSVLGVAARPSKLAAAAARELRPLSPARPLLELRTAVVPSSEVVMHNNNNDVNGVDDFSVEVVDDFSGVVQNRKQRVPSVDTPSKGNRIKAGLSQLTDSGEKVLGKNFMSAINGYAEKSNDIFSSVLNRTGATAKAQQLKEKTMIPIANAAAQRIDQSQQLVKKAAPAQTSIQAATQQGKNQQLAREICDAVLAGQGVGVFVYPKLKRLCEEESMRELICSKLNLGLEHKMSEEDFVKEVQLTRAQYKGYIKVLQACIAGIELSFNTPGSNGLASMFHVMEIAHTHYWAKQTSEAATPVSASHSLVSTPSASSQDLTSLTSTRYKISTDGKNVMPQRVENGGSRKNSVQSVGKPAQNGMTPSSLASSEITPTPDVSIPPAMPPPSLPPRPGSTSSTSSSTSGPPPHGVPPPPPARPGVPPPSSAPGARPPPLPPRPGGPPPRVPPRRPDAAAAAAAHAAPSAAPPALPPPPPPQAVPRPLIASAPTTSKMPPMPPVPPPKVQPAAAAAAPAAPAAATTPPSMPNGSATKAAEPARKLTAPSTLEVASGATNRVVATPSEPTRHFIFQDLLLQSPNPLWQKVVFWENVFVDIVATEREIIGMDQEPCEMIDRYAHLGEHEKKRLELEEDRLLSTLLHNLTAYMIMCGTGQKAIQQKIRRLLGKAHIGLVCSKEINQLLDDLPQTQGNSIPLKPLGSRLVQKQSFTVYVGSNTEGTMMFMEVCDDAVVLRAVTGAVSERWWYERLVNMTYSPKTKVLCLWRKHEDKVHMHKFYTKKCRDLYLCMKNAMERAASRGRVNVEGRDLGGEFPVHDTEANQGGLLQVRIDGVSIEFVNRQYFIELANIKKCNTYGGNVFLLEEFDRKKNELIQRRYISAMASSIAWALHRVFSICQTAAALPLPKPPVRPTYVAAAAAAQPTAGPQGRLAEELQQSHLQLLQQQTSLQSNPSIESGTSVDSAIVVDSESCTPVQ</sequence>
<comment type="subcellular location">
    <subcellularLocation>
        <location evidence="1">Cell membrane</location>
    </subcellularLocation>
    <subcellularLocation>
        <location evidence="2">Cytoplasm</location>
    </subcellularLocation>
</comment>
<keyword evidence="8" id="KW-0053">Apoptosis</keyword>
<dbReference type="PROSITE" id="PS50211">
    <property type="entry name" value="DENN"/>
    <property type="match status" value="1"/>
</dbReference>
<dbReference type="GO" id="GO:0005886">
    <property type="term" value="C:plasma membrane"/>
    <property type="evidence" value="ECO:0007669"/>
    <property type="project" value="UniProtKB-SubCell"/>
</dbReference>
<evidence type="ECO:0000259" key="11">
    <source>
        <dbReference type="PROSITE" id="PS50211"/>
    </source>
</evidence>
<evidence type="ECO:0000256" key="4">
    <source>
        <dbReference type="ARBA" id="ARBA00017868"/>
    </source>
</evidence>
<dbReference type="InterPro" id="IPR005113">
    <property type="entry name" value="uDENN_dom"/>
</dbReference>
<dbReference type="Pfam" id="PF03456">
    <property type="entry name" value="uDENN"/>
    <property type="match status" value="1"/>
</dbReference>
<evidence type="ECO:0000256" key="10">
    <source>
        <dbReference type="SAM" id="MobiDB-lite"/>
    </source>
</evidence>
<feature type="region of interest" description="Disordered" evidence="10">
    <location>
        <begin position="978"/>
        <end position="1216"/>
    </location>
</feature>
<evidence type="ECO:0000256" key="3">
    <source>
        <dbReference type="ARBA" id="ARBA00005978"/>
    </source>
</evidence>
<dbReference type="FunFam" id="3.40.50.11500:FF:000010">
    <property type="entry name" value="Protein CBR-AEX-3"/>
    <property type="match status" value="1"/>
</dbReference>
<dbReference type="PANTHER" id="PTHR13008:SF7">
    <property type="entry name" value="MAP KINASE-ACTIVATING DEATH DOMAIN PROTEIN"/>
    <property type="match status" value="1"/>
</dbReference>
<dbReference type="InterPro" id="IPR037516">
    <property type="entry name" value="Tripartite_DENN"/>
</dbReference>
<feature type="region of interest" description="Disordered" evidence="10">
    <location>
        <begin position="29"/>
        <end position="49"/>
    </location>
</feature>
<dbReference type="SMART" id="SM00799">
    <property type="entry name" value="DENN"/>
    <property type="match status" value="1"/>
</dbReference>
<dbReference type="GO" id="GO:0042981">
    <property type="term" value="P:regulation of apoptotic process"/>
    <property type="evidence" value="ECO:0007669"/>
    <property type="project" value="TreeGrafter"/>
</dbReference>
<feature type="compositionally biased region" description="Low complexity" evidence="10">
    <location>
        <begin position="1123"/>
        <end position="1134"/>
    </location>
</feature>
<dbReference type="GO" id="GO:0032483">
    <property type="term" value="P:regulation of Rab protein signal transduction"/>
    <property type="evidence" value="ECO:0007669"/>
    <property type="project" value="TreeGrafter"/>
</dbReference>
<dbReference type="GO" id="GO:0005085">
    <property type="term" value="F:guanyl-nucleotide exchange factor activity"/>
    <property type="evidence" value="ECO:0007669"/>
    <property type="project" value="UniProtKB-KW"/>
</dbReference>
<feature type="compositionally biased region" description="Pro residues" evidence="10">
    <location>
        <begin position="1075"/>
        <end position="1116"/>
    </location>
</feature>
<dbReference type="InterPro" id="IPR043153">
    <property type="entry name" value="DENN_C"/>
</dbReference>
<proteinExistence type="inferred from homology"/>
<evidence type="ECO:0000256" key="9">
    <source>
        <dbReference type="ARBA" id="ARBA00023136"/>
    </source>
</evidence>
<feature type="region of interest" description="Disordered" evidence="10">
    <location>
        <begin position="558"/>
        <end position="583"/>
    </location>
</feature>
<dbReference type="Proteomes" id="UP001328107">
    <property type="component" value="Unassembled WGS sequence"/>
</dbReference>
<feature type="compositionally biased region" description="Low complexity" evidence="10">
    <location>
        <begin position="1064"/>
        <end position="1074"/>
    </location>
</feature>